<keyword evidence="2" id="KW-1185">Reference proteome</keyword>
<evidence type="ECO:0000313" key="1">
    <source>
        <dbReference type="EMBL" id="RJO77133.1"/>
    </source>
</evidence>
<sequence length="145" mass="15390">MKLTILTADATQSDPSGKVHALGLGWSWTVTPTPPMSVVVFVDPEPDIDQIGVFLVRVQLWSADGNPVQFQDAPMDFVLTANIVDLRARAAAGITLGPGLTLPPGRYLWHAELLGKGVIADTAFNVQQSVEPEVAEESTDGVVVG</sequence>
<proteinExistence type="predicted"/>
<comment type="caution">
    <text evidence="1">The sequence shown here is derived from an EMBL/GenBank/DDBJ whole genome shotgun (WGS) entry which is preliminary data.</text>
</comment>
<dbReference type="RefSeq" id="WP_120040353.1">
    <property type="nucleotide sequence ID" value="NZ_QZFU01000016.1"/>
</dbReference>
<organism evidence="1 2">
    <name type="scientific">Nocardia panacis</name>
    <dbReference type="NCBI Taxonomy" id="2340916"/>
    <lineage>
        <taxon>Bacteria</taxon>
        <taxon>Bacillati</taxon>
        <taxon>Actinomycetota</taxon>
        <taxon>Actinomycetes</taxon>
        <taxon>Mycobacteriales</taxon>
        <taxon>Nocardiaceae</taxon>
        <taxon>Nocardia</taxon>
    </lineage>
</organism>
<reference evidence="1 2" key="1">
    <citation type="submission" date="2018-09" db="EMBL/GenBank/DDBJ databases">
        <title>YIM PH21274 draft genome.</title>
        <authorList>
            <person name="Miao C."/>
        </authorList>
    </citation>
    <scope>NUCLEOTIDE SEQUENCE [LARGE SCALE GENOMIC DNA]</scope>
    <source>
        <strain evidence="1 2">YIM PH 21724</strain>
    </source>
</reference>
<accession>A0A3A4L487</accession>
<name>A0A3A4L487_9NOCA</name>
<gene>
    <name evidence="1" type="ORF">D5S18_13320</name>
</gene>
<dbReference type="Proteomes" id="UP000266677">
    <property type="component" value="Unassembled WGS sequence"/>
</dbReference>
<protein>
    <submittedName>
        <fullName evidence="1">Uncharacterized protein</fullName>
    </submittedName>
</protein>
<dbReference type="OrthoDB" id="3526022at2"/>
<dbReference type="AlphaFoldDB" id="A0A3A4L487"/>
<dbReference type="EMBL" id="QZFU01000016">
    <property type="protein sequence ID" value="RJO77133.1"/>
    <property type="molecule type" value="Genomic_DNA"/>
</dbReference>
<evidence type="ECO:0000313" key="2">
    <source>
        <dbReference type="Proteomes" id="UP000266677"/>
    </source>
</evidence>